<evidence type="ECO:0000313" key="2">
    <source>
        <dbReference type="Proteomes" id="UP001055072"/>
    </source>
</evidence>
<gene>
    <name evidence="1" type="ORF">BDY19DRAFT_1092208</name>
</gene>
<accession>A0ACB8TYP8</accession>
<protein>
    <submittedName>
        <fullName evidence="1">Kinase-like protein</fullName>
    </submittedName>
</protein>
<evidence type="ECO:0000313" key="1">
    <source>
        <dbReference type="EMBL" id="KAI0087125.1"/>
    </source>
</evidence>
<dbReference type="EMBL" id="MU274919">
    <property type="protein sequence ID" value="KAI0087125.1"/>
    <property type="molecule type" value="Genomic_DNA"/>
</dbReference>
<sequence>MVDKLSHRPPSTKSTSLGAERQSPSPSLSSASAISYSHRPSISTAATSVLNEDIGTSQDMEVDRLSTSAATSAQVRRPTGSYRLSDFIIHRTLGTGSFGRVHLVRSKHNLRFYAVKVLSKEKVVRMKQVSHTRNEQAMLQAVSHPFIINLWGTFQDYTNLYMVMDFVPGGELFTLLRRSNRFPDPVAKFYAAEVTLALNYLHSLDIIYRDLKPENILLNYDGHIKIADFGFAKYCNLNAWTLCGTPDYLAPEIIRNERYNKSVDWYALGVLIFEMLSGLPPFHEPNGGHVVLYEKITQGPKCIRWPLQFHPNATDLILKFMEHDPTKRYGNLRHGAGDVFAHPWFREVDWEKLKNREITAPYLPRISGAGDASAFEAYPEDNVAAEYGQQADDPHGSLFPDFDYSSM</sequence>
<comment type="caution">
    <text evidence="1">The sequence shown here is derived from an EMBL/GenBank/DDBJ whole genome shotgun (WGS) entry which is preliminary data.</text>
</comment>
<dbReference type="Proteomes" id="UP001055072">
    <property type="component" value="Unassembled WGS sequence"/>
</dbReference>
<name>A0ACB8TYP8_9APHY</name>
<reference evidence="1" key="1">
    <citation type="journal article" date="2021" name="Environ. Microbiol.">
        <title>Gene family expansions and transcriptome signatures uncover fungal adaptations to wood decay.</title>
        <authorList>
            <person name="Hage H."/>
            <person name="Miyauchi S."/>
            <person name="Viragh M."/>
            <person name="Drula E."/>
            <person name="Min B."/>
            <person name="Chaduli D."/>
            <person name="Navarro D."/>
            <person name="Favel A."/>
            <person name="Norest M."/>
            <person name="Lesage-Meessen L."/>
            <person name="Balint B."/>
            <person name="Merenyi Z."/>
            <person name="de Eugenio L."/>
            <person name="Morin E."/>
            <person name="Martinez A.T."/>
            <person name="Baldrian P."/>
            <person name="Stursova M."/>
            <person name="Martinez M.J."/>
            <person name="Novotny C."/>
            <person name="Magnuson J.K."/>
            <person name="Spatafora J.W."/>
            <person name="Maurice S."/>
            <person name="Pangilinan J."/>
            <person name="Andreopoulos W."/>
            <person name="LaButti K."/>
            <person name="Hundley H."/>
            <person name="Na H."/>
            <person name="Kuo A."/>
            <person name="Barry K."/>
            <person name="Lipzen A."/>
            <person name="Henrissat B."/>
            <person name="Riley R."/>
            <person name="Ahrendt S."/>
            <person name="Nagy L.G."/>
            <person name="Grigoriev I.V."/>
            <person name="Martin F."/>
            <person name="Rosso M.N."/>
        </authorList>
    </citation>
    <scope>NUCLEOTIDE SEQUENCE</scope>
    <source>
        <strain evidence="1">CBS 384.51</strain>
    </source>
</reference>
<keyword evidence="2" id="KW-1185">Reference proteome</keyword>
<organism evidence="1 2">
    <name type="scientific">Irpex rosettiformis</name>
    <dbReference type="NCBI Taxonomy" id="378272"/>
    <lineage>
        <taxon>Eukaryota</taxon>
        <taxon>Fungi</taxon>
        <taxon>Dikarya</taxon>
        <taxon>Basidiomycota</taxon>
        <taxon>Agaricomycotina</taxon>
        <taxon>Agaricomycetes</taxon>
        <taxon>Polyporales</taxon>
        <taxon>Irpicaceae</taxon>
        <taxon>Irpex</taxon>
    </lineage>
</organism>
<proteinExistence type="predicted"/>